<protein>
    <recommendedName>
        <fullName evidence="3 6">Arabinogalactan endo-beta-1,4-galactanase</fullName>
        <ecNumber evidence="3 6">3.2.1.89</ecNumber>
    </recommendedName>
</protein>
<comment type="caution">
    <text evidence="7">The sequence shown here is derived from an EMBL/GenBank/DDBJ whole genome shotgun (WGS) entry which is preliminary data.</text>
</comment>
<dbReference type="PANTHER" id="PTHR34983">
    <property type="entry name" value="ARABINOGALACTAN ENDO-BETA-1,4-GALACTANASE A"/>
    <property type="match status" value="1"/>
</dbReference>
<gene>
    <name evidence="7" type="ORF">H6B30_11510</name>
</gene>
<accession>A0A938WP03</accession>
<dbReference type="AlphaFoldDB" id="A0A938WP03"/>
<comment type="similarity">
    <text evidence="2 6">Belongs to the glycosyl hydrolase 53 family.</text>
</comment>
<feature type="signal peptide" evidence="6">
    <location>
        <begin position="1"/>
        <end position="22"/>
    </location>
</feature>
<dbReference type="Gene3D" id="3.20.20.80">
    <property type="entry name" value="Glycosidases"/>
    <property type="match status" value="1"/>
</dbReference>
<evidence type="ECO:0000256" key="6">
    <source>
        <dbReference type="RuleBase" id="RU361192"/>
    </source>
</evidence>
<feature type="chain" id="PRO_5038160648" description="Arabinogalactan endo-beta-1,4-galactanase" evidence="6">
    <location>
        <begin position="23"/>
        <end position="437"/>
    </location>
</feature>
<dbReference type="InterPro" id="IPR017853">
    <property type="entry name" value="GH"/>
</dbReference>
<dbReference type="GO" id="GO:0015926">
    <property type="term" value="F:glucosidase activity"/>
    <property type="evidence" value="ECO:0007669"/>
    <property type="project" value="InterPro"/>
</dbReference>
<evidence type="ECO:0000256" key="4">
    <source>
        <dbReference type="ARBA" id="ARBA00022801"/>
    </source>
</evidence>
<keyword evidence="5 6" id="KW-0326">Glycosidase</keyword>
<evidence type="ECO:0000313" key="8">
    <source>
        <dbReference type="Proteomes" id="UP000764045"/>
    </source>
</evidence>
<dbReference type="EC" id="3.2.1.89" evidence="3 6"/>
<dbReference type="GO" id="GO:0031218">
    <property type="term" value="F:arabinogalactan endo-1,4-beta-galactosidase activity"/>
    <property type="evidence" value="ECO:0007669"/>
    <property type="project" value="UniProtKB-EC"/>
</dbReference>
<proteinExistence type="inferred from homology"/>
<evidence type="ECO:0000256" key="3">
    <source>
        <dbReference type="ARBA" id="ARBA00012556"/>
    </source>
</evidence>
<name>A0A938WP03_9BACT</name>
<dbReference type="EMBL" id="JACJJL010000020">
    <property type="protein sequence ID" value="MBM6662368.1"/>
    <property type="molecule type" value="Genomic_DNA"/>
</dbReference>
<keyword evidence="8" id="KW-1185">Reference proteome</keyword>
<evidence type="ECO:0000256" key="2">
    <source>
        <dbReference type="ARBA" id="ARBA00010687"/>
    </source>
</evidence>
<dbReference type="RefSeq" id="WP_205110741.1">
    <property type="nucleotide sequence ID" value="NZ_JACJJL010000020.1"/>
</dbReference>
<dbReference type="Pfam" id="PF07745">
    <property type="entry name" value="Glyco_hydro_53"/>
    <property type="match status" value="1"/>
</dbReference>
<dbReference type="InterPro" id="IPR011683">
    <property type="entry name" value="Glyco_hydro_53"/>
</dbReference>
<comment type="catalytic activity">
    <reaction evidence="1 6">
        <text>The enzyme specifically hydrolyzes (1-&gt;4)-beta-D-galactosidic linkages in type I arabinogalactans.</text>
        <dbReference type="EC" id="3.2.1.89"/>
    </reaction>
</comment>
<evidence type="ECO:0000256" key="1">
    <source>
        <dbReference type="ARBA" id="ARBA00001695"/>
    </source>
</evidence>
<organism evidence="7 8">
    <name type="scientific">Marseilla massiliensis</name>
    <dbReference type="NCBI Taxonomy" id="1841864"/>
    <lineage>
        <taxon>Bacteria</taxon>
        <taxon>Pseudomonadati</taxon>
        <taxon>Bacteroidota</taxon>
        <taxon>Bacteroidia</taxon>
        <taxon>Bacteroidales</taxon>
        <taxon>Prevotellaceae</taxon>
        <taxon>Marseilla</taxon>
    </lineage>
</organism>
<sequence>MRIKIIVAALASVLLMPASAHKYVGGDISLLADYEAHGAQYYDASGQPIARLLPFFGRQGLNAMRLRLFVDPSKATDAEKGEGVKQDLDYVKAFGRRIKDAGFSLLLDLHYSDTWADPAKQFTPDAWRGLSGDALNERLYDYTRNVLEEMVAAGAAPDLIQTGNEISYGMLWGPRYDEGSWQRYYAVGGTEATEKRFTSLLASAIRACREICPKARIVLHTERVAQPSYLTAFYDDMDAAGLDYDIIGLSYYPYHHGPLQSLDAALTTLAERFADKEVMIVETGYYHAWQPSDVYFDYSSVYPISGAGQKAFADDLVDMLSRHANVTGLFWWFMEANECGLDWATNRVTDNWYNAGLFDNQTGRAMPALSSLARFNVTAGMAGHAVGGGVGGGGPVYTLGGVRVTSGNGAGQLPPGIYVTADGRKLSIGRGHGGVAE</sequence>
<evidence type="ECO:0000256" key="5">
    <source>
        <dbReference type="ARBA" id="ARBA00023295"/>
    </source>
</evidence>
<reference evidence="7 8" key="1">
    <citation type="journal article" date="2021" name="Sci. Rep.">
        <title>The distribution of antibiotic resistance genes in chicken gut microbiota commensals.</title>
        <authorList>
            <person name="Juricova H."/>
            <person name="Matiasovicova J."/>
            <person name="Kubasova T."/>
            <person name="Cejkova D."/>
            <person name="Rychlik I."/>
        </authorList>
    </citation>
    <scope>NUCLEOTIDE SEQUENCE [LARGE SCALE GENOMIC DNA]</scope>
    <source>
        <strain evidence="7 8">An819</strain>
    </source>
</reference>
<dbReference type="SUPFAM" id="SSF51445">
    <property type="entry name" value="(Trans)glycosidases"/>
    <property type="match status" value="1"/>
</dbReference>
<keyword evidence="4 6" id="KW-0378">Hydrolase</keyword>
<evidence type="ECO:0000313" key="7">
    <source>
        <dbReference type="EMBL" id="MBM6662368.1"/>
    </source>
</evidence>
<keyword evidence="6" id="KW-0732">Signal</keyword>
<dbReference type="PANTHER" id="PTHR34983:SF1">
    <property type="entry name" value="ARABINOGALACTAN ENDO-BETA-1,4-GALACTANASE A"/>
    <property type="match status" value="1"/>
</dbReference>
<dbReference type="Proteomes" id="UP000764045">
    <property type="component" value="Unassembled WGS sequence"/>
</dbReference>
<dbReference type="GO" id="GO:0045490">
    <property type="term" value="P:pectin catabolic process"/>
    <property type="evidence" value="ECO:0007669"/>
    <property type="project" value="TreeGrafter"/>
</dbReference>